<evidence type="ECO:0000256" key="1">
    <source>
        <dbReference type="SAM" id="Phobius"/>
    </source>
</evidence>
<gene>
    <name evidence="4" type="ORF">EM932_06200</name>
</gene>
<evidence type="ECO:0000313" key="4">
    <source>
        <dbReference type="EMBL" id="TGV03614.1"/>
    </source>
</evidence>
<evidence type="ECO:0000259" key="2">
    <source>
        <dbReference type="Pfam" id="PF04773"/>
    </source>
</evidence>
<reference evidence="4 5" key="1">
    <citation type="submission" date="2019-04" db="EMBL/GenBank/DDBJ databases">
        <authorList>
            <person name="Liu A."/>
        </authorList>
    </citation>
    <scope>NUCLEOTIDE SEQUENCE [LARGE SCALE GENOMIC DNA]</scope>
    <source>
        <strain evidence="4 5">RZ03</strain>
    </source>
</reference>
<comment type="caution">
    <text evidence="4">The sequence shown here is derived from an EMBL/GenBank/DDBJ whole genome shotgun (WGS) entry which is preliminary data.</text>
</comment>
<dbReference type="Gene3D" id="2.60.120.1440">
    <property type="match status" value="1"/>
</dbReference>
<dbReference type="Gene3D" id="3.55.50.30">
    <property type="match status" value="1"/>
</dbReference>
<dbReference type="PANTHER" id="PTHR30273">
    <property type="entry name" value="PERIPLASMIC SIGNAL SENSOR AND SIGMA FACTOR ACTIVATOR FECR-RELATED"/>
    <property type="match status" value="1"/>
</dbReference>
<dbReference type="RefSeq" id="WP_135876308.1">
    <property type="nucleotide sequence ID" value="NZ_SRSO01000006.1"/>
</dbReference>
<proteinExistence type="predicted"/>
<keyword evidence="1" id="KW-1133">Transmembrane helix</keyword>
<organism evidence="4 5">
    <name type="scientific">Flavivirga rizhaonensis</name>
    <dbReference type="NCBI Taxonomy" id="2559571"/>
    <lineage>
        <taxon>Bacteria</taxon>
        <taxon>Pseudomonadati</taxon>
        <taxon>Bacteroidota</taxon>
        <taxon>Flavobacteriia</taxon>
        <taxon>Flavobacteriales</taxon>
        <taxon>Flavobacteriaceae</taxon>
        <taxon>Flavivirga</taxon>
    </lineage>
</organism>
<feature type="transmembrane region" description="Helical" evidence="1">
    <location>
        <begin position="88"/>
        <end position="107"/>
    </location>
</feature>
<dbReference type="Pfam" id="PF04773">
    <property type="entry name" value="FecR"/>
    <property type="match status" value="1"/>
</dbReference>
<sequence>MSSFDKIKLLSSKVADSIFKGEKIEELEKSKDLTDDEKNYVLSNILDKNKKQERFEFTSKLNKQRAWENFMESTKQKTKTKPKVKPMYRYYAAAASIAVLLGITFFLNDNIGSLQSNETIIVDNNIETGTDKATLILEDGSKVALEKGTTYQTSNANSNGEEIVYSTKAKAIKDMMYNTLAIPRGGQFHIQLSDGTKVWLNSESQLKYPVAFVKGETRQVELVYGEAYFDVSPSTEHNGAKFKVFHKEQEIEVLGTEFNIKAYKDEAHIYTTLIEGSVAVNTQYSNKTLVPGEQSVLNTQNNTIAISEVDTYNEISWKDGIFRFQGKRLEDLMKVLARWYDMEVIFEKEAHKNIKFKGVLKKSQSIEEVMSIIESTSINNYAINNKTITIK</sequence>
<evidence type="ECO:0000313" key="5">
    <source>
        <dbReference type="Proteomes" id="UP000307602"/>
    </source>
</evidence>
<keyword evidence="1" id="KW-0472">Membrane</keyword>
<feature type="domain" description="Protein FecR C-terminal" evidence="3">
    <location>
        <begin position="322"/>
        <end position="390"/>
    </location>
</feature>
<dbReference type="PANTHER" id="PTHR30273:SF2">
    <property type="entry name" value="PROTEIN FECR"/>
    <property type="match status" value="1"/>
</dbReference>
<dbReference type="GO" id="GO:0016989">
    <property type="term" value="F:sigma factor antagonist activity"/>
    <property type="evidence" value="ECO:0007669"/>
    <property type="project" value="TreeGrafter"/>
</dbReference>
<dbReference type="InterPro" id="IPR032508">
    <property type="entry name" value="FecR_C"/>
</dbReference>
<keyword evidence="1" id="KW-0812">Transmembrane</keyword>
<dbReference type="Pfam" id="PF16344">
    <property type="entry name" value="FecR_C"/>
    <property type="match status" value="1"/>
</dbReference>
<dbReference type="OrthoDB" id="649666at2"/>
<accession>A0A4V3P516</accession>
<dbReference type="AlphaFoldDB" id="A0A4V3P516"/>
<dbReference type="InterPro" id="IPR012373">
    <property type="entry name" value="Ferrdict_sens_TM"/>
</dbReference>
<dbReference type="EMBL" id="SRSO01000006">
    <property type="protein sequence ID" value="TGV03614.1"/>
    <property type="molecule type" value="Genomic_DNA"/>
</dbReference>
<protein>
    <submittedName>
        <fullName evidence="4">FecR family protein</fullName>
    </submittedName>
</protein>
<keyword evidence="5" id="KW-1185">Reference proteome</keyword>
<feature type="domain" description="FecR protein" evidence="2">
    <location>
        <begin position="180"/>
        <end position="278"/>
    </location>
</feature>
<dbReference type="Proteomes" id="UP000307602">
    <property type="component" value="Unassembled WGS sequence"/>
</dbReference>
<dbReference type="InterPro" id="IPR006860">
    <property type="entry name" value="FecR"/>
</dbReference>
<evidence type="ECO:0000259" key="3">
    <source>
        <dbReference type="Pfam" id="PF16344"/>
    </source>
</evidence>
<name>A0A4V3P516_9FLAO</name>